<protein>
    <submittedName>
        <fullName evidence="3">Sirohydrochlorin ferrochelatase</fullName>
    </submittedName>
</protein>
<dbReference type="CDD" id="cd03416">
    <property type="entry name" value="CbiX_SirB_N"/>
    <property type="match status" value="1"/>
</dbReference>
<dbReference type="InterPro" id="IPR050963">
    <property type="entry name" value="Sirohydro_Cobaltochel/CbiX"/>
</dbReference>
<accession>A0ABT9VL34</accession>
<organism evidence="3 4">
    <name type="scientific">Aeribacillus alveayuensis</name>
    <dbReference type="NCBI Taxonomy" id="279215"/>
    <lineage>
        <taxon>Bacteria</taxon>
        <taxon>Bacillati</taxon>
        <taxon>Bacillota</taxon>
        <taxon>Bacilli</taxon>
        <taxon>Bacillales</taxon>
        <taxon>Bacillaceae</taxon>
        <taxon>Aeribacillus</taxon>
    </lineage>
</organism>
<comment type="caution">
    <text evidence="3">The sequence shown here is derived from an EMBL/GenBank/DDBJ whole genome shotgun (WGS) entry which is preliminary data.</text>
</comment>
<dbReference type="RefSeq" id="WP_052659559.1">
    <property type="nucleotide sequence ID" value="NZ_JAUSTR010000001.1"/>
</dbReference>
<evidence type="ECO:0000313" key="3">
    <source>
        <dbReference type="EMBL" id="MDQ0161678.1"/>
    </source>
</evidence>
<dbReference type="SUPFAM" id="SSF53800">
    <property type="entry name" value="Chelatase"/>
    <property type="match status" value="1"/>
</dbReference>
<dbReference type="Proteomes" id="UP001225646">
    <property type="component" value="Unassembled WGS sequence"/>
</dbReference>
<sequence>MKKAILYIFHGSRLKQSSSEAKLFFESCRKLLPYLVQHYSFLEFASPTIEEAFSKCVKSGATDIAVVPVLLFSAGHAKQDIPNILRRLQRQYRDVNIYYGETLGFHDYMIDVIAERVQRALKTISGNTSNCKIVVIGRGSQDIEMQKNFRMLVSRVENQLQIQTDYCFLTAARPLFEHVLANLSETNKQTIVFVPYFLFTGLLLKGIKRDLIKMSTNTSNQFILTEHIGLDEKVQSLVAKRAHEAFLLDSLHKKVMG</sequence>
<keyword evidence="2" id="KW-0456">Lyase</keyword>
<reference evidence="3 4" key="1">
    <citation type="submission" date="2023-07" db="EMBL/GenBank/DDBJ databases">
        <title>Genomic Encyclopedia of Type Strains, Phase IV (KMG-IV): sequencing the most valuable type-strain genomes for metagenomic binning, comparative biology and taxonomic classification.</title>
        <authorList>
            <person name="Goeker M."/>
        </authorList>
    </citation>
    <scope>NUCLEOTIDE SEQUENCE [LARGE SCALE GENOMIC DNA]</scope>
    <source>
        <strain evidence="3 4">DSM 19092</strain>
    </source>
</reference>
<gene>
    <name evidence="3" type="ORF">J2S06_000748</name>
</gene>
<proteinExistence type="predicted"/>
<evidence type="ECO:0000313" key="4">
    <source>
        <dbReference type="Proteomes" id="UP001225646"/>
    </source>
</evidence>
<dbReference type="EMBL" id="JAUSTR010000001">
    <property type="protein sequence ID" value="MDQ0161678.1"/>
    <property type="molecule type" value="Genomic_DNA"/>
</dbReference>
<evidence type="ECO:0000256" key="2">
    <source>
        <dbReference type="ARBA" id="ARBA00023239"/>
    </source>
</evidence>
<keyword evidence="1" id="KW-0479">Metal-binding</keyword>
<dbReference type="PANTHER" id="PTHR33542:SF3">
    <property type="entry name" value="SIROHYDROCHLORIN FERROCHELATASE, CHLOROPLASTIC"/>
    <property type="match status" value="1"/>
</dbReference>
<keyword evidence="4" id="KW-1185">Reference proteome</keyword>
<name>A0ABT9VL34_9BACI</name>
<evidence type="ECO:0000256" key="1">
    <source>
        <dbReference type="ARBA" id="ARBA00022723"/>
    </source>
</evidence>
<dbReference type="PANTHER" id="PTHR33542">
    <property type="entry name" value="SIROHYDROCHLORIN FERROCHELATASE, CHLOROPLASTIC"/>
    <property type="match status" value="1"/>
</dbReference>
<dbReference type="Pfam" id="PF01903">
    <property type="entry name" value="CbiX"/>
    <property type="match status" value="2"/>
</dbReference>
<dbReference type="InterPro" id="IPR002762">
    <property type="entry name" value="CbiX-like"/>
</dbReference>
<dbReference type="Gene3D" id="3.40.50.1400">
    <property type="match status" value="2"/>
</dbReference>